<organism evidence="3 4">
    <name type="scientific">Pseudomonas hunanensis</name>
    <dbReference type="NCBI Taxonomy" id="1247546"/>
    <lineage>
        <taxon>Bacteria</taxon>
        <taxon>Pseudomonadati</taxon>
        <taxon>Pseudomonadota</taxon>
        <taxon>Gammaproteobacteria</taxon>
        <taxon>Pseudomonadales</taxon>
        <taxon>Pseudomonadaceae</taxon>
        <taxon>Pseudomonas</taxon>
    </lineage>
</organism>
<sequence length="447" mass="48349">MEVHIGLSNVKRELTNIVEHLETKIPTAEPFSIAHNNWSFPGLTKADLIGEVQDLVALIDKYETEDLGNSEATIVDYVRRLQYLQIQTIPNLWSNPGAGVPALLLTIHGIRRLLSALQPEDNRAEILISLRKATTQVRAIEAKINGLQPRTASLDDIVGRIEQAYDAADQLPTDLASLSEARSQIADLVHEAEQDQLKLTSLHGEAAEIDKTLKKRLSEAEAVLERCETAYSAATSVGLAAAFSERSNSLASSMWVWVFGLVCALLAGSFFGSTQLHNLSELLKVPGASPSIVLLNLLLSLLSVAAPVWFAWLATKQIGQRFRLAEDYAFKASISRAYEGFRREAARFDQDMEARLLGSALSRLDELPLRLVEPDTHGSPWHELASSDTVKQALAAIPGFADQVRELASKAITKTSIAAGAATTAAIKPAPAPAANSAEAPATPAQN</sequence>
<evidence type="ECO:0000313" key="4">
    <source>
        <dbReference type="Proteomes" id="UP000704738"/>
    </source>
</evidence>
<dbReference type="EMBL" id="QJRE01000101">
    <property type="protein sequence ID" value="NWL46074.1"/>
    <property type="molecule type" value="Genomic_DNA"/>
</dbReference>
<keyword evidence="2" id="KW-1133">Transmembrane helix</keyword>
<evidence type="ECO:0000256" key="1">
    <source>
        <dbReference type="SAM" id="MobiDB-lite"/>
    </source>
</evidence>
<dbReference type="Proteomes" id="UP000704738">
    <property type="component" value="Unassembled WGS sequence"/>
</dbReference>
<keyword evidence="2" id="KW-0812">Transmembrane</keyword>
<dbReference type="AlphaFoldDB" id="A0ABD6MY45"/>
<accession>A0ABD6MY45</accession>
<proteinExistence type="predicted"/>
<reference evidence="3 4" key="1">
    <citation type="submission" date="2018-06" db="EMBL/GenBank/DDBJ databases">
        <title>Bacteria isolated from soil of Wuhan.</title>
        <authorList>
            <person name="Xiang W."/>
            <person name="Huang C."/>
        </authorList>
    </citation>
    <scope>NUCLEOTIDE SEQUENCE [LARGE SCALE GENOMIC DNA]</scope>
    <source>
        <strain evidence="4">xwS4</strain>
    </source>
</reference>
<gene>
    <name evidence="3" type="ORF">DM819_09465</name>
</gene>
<evidence type="ECO:0000256" key="2">
    <source>
        <dbReference type="SAM" id="Phobius"/>
    </source>
</evidence>
<keyword evidence="2" id="KW-0472">Membrane</keyword>
<feature type="region of interest" description="Disordered" evidence="1">
    <location>
        <begin position="428"/>
        <end position="447"/>
    </location>
</feature>
<evidence type="ECO:0000313" key="3">
    <source>
        <dbReference type="EMBL" id="NWL46074.1"/>
    </source>
</evidence>
<protein>
    <submittedName>
        <fullName evidence="3">Uncharacterized protein</fullName>
    </submittedName>
</protein>
<feature type="transmembrane region" description="Helical" evidence="2">
    <location>
        <begin position="292"/>
        <end position="314"/>
    </location>
</feature>
<name>A0ABD6MY45_9PSED</name>
<feature type="transmembrane region" description="Helical" evidence="2">
    <location>
        <begin position="254"/>
        <end position="272"/>
    </location>
</feature>
<comment type="caution">
    <text evidence="3">The sequence shown here is derived from an EMBL/GenBank/DDBJ whole genome shotgun (WGS) entry which is preliminary data.</text>
</comment>